<dbReference type="Proteomes" id="UP001151752">
    <property type="component" value="Chromosome 6"/>
</dbReference>
<evidence type="ECO:0000259" key="2">
    <source>
        <dbReference type="PROSITE" id="PS51840"/>
    </source>
</evidence>
<name>A0A9Q0VDN9_9ROSI</name>
<feature type="region of interest" description="Disordered" evidence="1">
    <location>
        <begin position="40"/>
        <end position="63"/>
    </location>
</feature>
<dbReference type="PANTHER" id="PTHR33414">
    <property type="entry name" value="PROTEIN PLASTID MOVEMENT IMPAIRED 1-RELATED 1"/>
    <property type="match status" value="1"/>
</dbReference>
<dbReference type="EMBL" id="JAPFFM010000009">
    <property type="protein sequence ID" value="KAJ6746497.1"/>
    <property type="molecule type" value="Genomic_DNA"/>
</dbReference>
<evidence type="ECO:0000313" key="4">
    <source>
        <dbReference type="Proteomes" id="UP001151752"/>
    </source>
</evidence>
<evidence type="ECO:0000256" key="1">
    <source>
        <dbReference type="SAM" id="MobiDB-lite"/>
    </source>
</evidence>
<comment type="caution">
    <text evidence="3">The sequence shown here is derived from an EMBL/GenBank/DDBJ whole genome shotgun (WGS) entry which is preliminary data.</text>
</comment>
<keyword evidence="4" id="KW-1185">Reference proteome</keyword>
<organism evidence="3 4">
    <name type="scientific">Salix koriyanagi</name>
    <dbReference type="NCBI Taxonomy" id="2511006"/>
    <lineage>
        <taxon>Eukaryota</taxon>
        <taxon>Viridiplantae</taxon>
        <taxon>Streptophyta</taxon>
        <taxon>Embryophyta</taxon>
        <taxon>Tracheophyta</taxon>
        <taxon>Spermatophyta</taxon>
        <taxon>Magnoliopsida</taxon>
        <taxon>eudicotyledons</taxon>
        <taxon>Gunneridae</taxon>
        <taxon>Pentapetalae</taxon>
        <taxon>rosids</taxon>
        <taxon>fabids</taxon>
        <taxon>Malpighiales</taxon>
        <taxon>Salicaceae</taxon>
        <taxon>Saliceae</taxon>
        <taxon>Salix</taxon>
    </lineage>
</organism>
<reference evidence="3" key="1">
    <citation type="submission" date="2022-11" db="EMBL/GenBank/DDBJ databases">
        <authorList>
            <person name="Hyden B.L."/>
            <person name="Feng K."/>
            <person name="Yates T."/>
            <person name="Jawdy S."/>
            <person name="Smart L.B."/>
            <person name="Muchero W."/>
        </authorList>
    </citation>
    <scope>NUCLEOTIDE SEQUENCE</scope>
    <source>
        <tissue evidence="3">Shoot tip</tissue>
    </source>
</reference>
<reference evidence="3" key="2">
    <citation type="journal article" date="2023" name="Int. J. Mol. Sci.">
        <title>De Novo Assembly and Annotation of 11 Diverse Shrub Willow (Salix) Genomes Reveals Novel Gene Organization in Sex-Linked Regions.</title>
        <authorList>
            <person name="Hyden B."/>
            <person name="Feng K."/>
            <person name="Yates T.B."/>
            <person name="Jawdy S."/>
            <person name="Cereghino C."/>
            <person name="Smart L.B."/>
            <person name="Muchero W."/>
        </authorList>
    </citation>
    <scope>NUCLEOTIDE SEQUENCE</scope>
    <source>
        <tissue evidence="3">Shoot tip</tissue>
    </source>
</reference>
<dbReference type="PANTHER" id="PTHR33414:SF1">
    <property type="entry name" value="PROTEIN PLASTID MOVEMENT IMPAIRED 1-RELATED 1"/>
    <property type="match status" value="1"/>
</dbReference>
<feature type="domain" description="C2 NT-type" evidence="2">
    <location>
        <begin position="45"/>
        <end position="192"/>
    </location>
</feature>
<proteinExistence type="predicted"/>
<dbReference type="InterPro" id="IPR039614">
    <property type="entry name" value="PMI1-like"/>
</dbReference>
<protein>
    <submittedName>
        <fullName evidence="3">PROTEIN PLASTID MOVEMENT IMPAIRED 1-RELATED 1</fullName>
    </submittedName>
</protein>
<sequence length="215" mass="23724">MMLSKIEGGKKIREDSGNGKLLSEIETISKALYPDKNLSRTASVSTSSNRPRSTGKPHLSIPSKGFPSTFDNLSVCVHWKRRDGELVTCPVKVFEGIAEFEEKLMHTCVVYGSRSGPHHSAKYEAKHFLLYAAVFGAMDLDLGKHRVDLTRLLPLTLEELEEDKSSGKWTTSYKLSGEAKGATMNVSFGYTVVGDTPVFPRNNQNVNELLTGEAE</sequence>
<dbReference type="InterPro" id="IPR019448">
    <property type="entry name" value="NT-C2"/>
</dbReference>
<dbReference type="Pfam" id="PF10358">
    <property type="entry name" value="NT-C2"/>
    <property type="match status" value="1"/>
</dbReference>
<evidence type="ECO:0000313" key="3">
    <source>
        <dbReference type="EMBL" id="KAJ6746497.1"/>
    </source>
</evidence>
<dbReference type="PROSITE" id="PS51840">
    <property type="entry name" value="C2_NT"/>
    <property type="match status" value="1"/>
</dbReference>
<feature type="compositionally biased region" description="Polar residues" evidence="1">
    <location>
        <begin position="40"/>
        <end position="52"/>
    </location>
</feature>
<gene>
    <name evidence="3" type="ORF">OIU74_029048</name>
</gene>
<dbReference type="AlphaFoldDB" id="A0A9Q0VDN9"/>
<accession>A0A9Q0VDN9</accession>